<gene>
    <name evidence="2" type="ORF">ENSA7_29910</name>
</gene>
<organism evidence="2 3">
    <name type="scientific">Enhygromyxa salina</name>
    <dbReference type="NCBI Taxonomy" id="215803"/>
    <lineage>
        <taxon>Bacteria</taxon>
        <taxon>Pseudomonadati</taxon>
        <taxon>Myxococcota</taxon>
        <taxon>Polyangia</taxon>
        <taxon>Nannocystales</taxon>
        <taxon>Nannocystaceae</taxon>
        <taxon>Enhygromyxa</taxon>
    </lineage>
</organism>
<evidence type="ECO:0000313" key="2">
    <source>
        <dbReference type="EMBL" id="PRQ07283.1"/>
    </source>
</evidence>
<name>A0A2S9YQB7_9BACT</name>
<feature type="compositionally biased region" description="Basic and acidic residues" evidence="1">
    <location>
        <begin position="236"/>
        <end position="245"/>
    </location>
</feature>
<feature type="compositionally biased region" description="Basic and acidic residues" evidence="1">
    <location>
        <begin position="255"/>
        <end position="269"/>
    </location>
</feature>
<feature type="compositionally biased region" description="Basic residues" evidence="1">
    <location>
        <begin position="273"/>
        <end position="283"/>
    </location>
</feature>
<proteinExistence type="predicted"/>
<evidence type="ECO:0000256" key="1">
    <source>
        <dbReference type="SAM" id="MobiDB-lite"/>
    </source>
</evidence>
<dbReference type="AlphaFoldDB" id="A0A2S9YQB7"/>
<reference evidence="2 3" key="1">
    <citation type="submission" date="2018-03" db="EMBL/GenBank/DDBJ databases">
        <title>Draft Genome Sequences of the Obligatory Marine Myxobacteria Enhygromyxa salina SWB007.</title>
        <authorList>
            <person name="Poehlein A."/>
            <person name="Moghaddam J.A."/>
            <person name="Harms H."/>
            <person name="Alanjari M."/>
            <person name="Koenig G.M."/>
            <person name="Daniel R."/>
            <person name="Schaeberle T.F."/>
        </authorList>
    </citation>
    <scope>NUCLEOTIDE SEQUENCE [LARGE SCALE GENOMIC DNA]</scope>
    <source>
        <strain evidence="2 3">SWB007</strain>
    </source>
</reference>
<dbReference type="Proteomes" id="UP000238823">
    <property type="component" value="Unassembled WGS sequence"/>
</dbReference>
<sequence>MLVSALVLTLGAGCKNKGKKGDTDAPDESAAGTDPAAPGGPDPGATVGEGEPDGPGRNRNAKDLKYLTIDGERCDRTNKREHQVDVNQDGYADLVTLYATDAGGEKIACKQADLNFDGRLDAFIHYAPSGDVTREQYDTDFDGRIDMGRYYEMGKLIRDELDLNQDGFADSWRVYDDARLVRVETDRDANGRADMFTYYVGKQIDRIGYDVNGDGKVDTWDHDAARRARLAQQKRKGSEAAKPDEEVYVDETEGDAEKGDSGKKGKDAQKPNQKPKQKPKQKPTPKPGD</sequence>
<accession>A0A2S9YQB7</accession>
<protein>
    <submittedName>
        <fullName evidence="2">Uncharacterized protein</fullName>
    </submittedName>
</protein>
<comment type="caution">
    <text evidence="2">The sequence shown here is derived from an EMBL/GenBank/DDBJ whole genome shotgun (WGS) entry which is preliminary data.</text>
</comment>
<feature type="region of interest" description="Disordered" evidence="1">
    <location>
        <begin position="232"/>
        <end position="289"/>
    </location>
</feature>
<feature type="region of interest" description="Disordered" evidence="1">
    <location>
        <begin position="13"/>
        <end position="62"/>
    </location>
</feature>
<dbReference type="EMBL" id="PVNL01000057">
    <property type="protein sequence ID" value="PRQ07283.1"/>
    <property type="molecule type" value="Genomic_DNA"/>
</dbReference>
<feature type="compositionally biased region" description="Low complexity" evidence="1">
    <location>
        <begin position="30"/>
        <end position="46"/>
    </location>
</feature>
<evidence type="ECO:0000313" key="3">
    <source>
        <dbReference type="Proteomes" id="UP000238823"/>
    </source>
</evidence>